<dbReference type="SMART" id="SM00822">
    <property type="entry name" value="PKS_KR"/>
    <property type="match status" value="1"/>
</dbReference>
<dbReference type="PANTHER" id="PTHR42760">
    <property type="entry name" value="SHORT-CHAIN DEHYDROGENASES/REDUCTASES FAMILY MEMBER"/>
    <property type="match status" value="1"/>
</dbReference>
<comment type="similarity">
    <text evidence="1">Belongs to the short-chain dehydrogenases/reductases (SDR) family.</text>
</comment>
<gene>
    <name evidence="5" type="ORF">DAEQUDRAFT_730870</name>
</gene>
<dbReference type="PRINTS" id="PR00081">
    <property type="entry name" value="GDHRDH"/>
</dbReference>
<evidence type="ECO:0000259" key="4">
    <source>
        <dbReference type="SMART" id="SM00822"/>
    </source>
</evidence>
<protein>
    <submittedName>
        <fullName evidence="5">NAD(P)-binding protein</fullName>
    </submittedName>
</protein>
<evidence type="ECO:0000313" key="6">
    <source>
        <dbReference type="Proteomes" id="UP000076727"/>
    </source>
</evidence>
<dbReference type="InterPro" id="IPR057326">
    <property type="entry name" value="KR_dom"/>
</dbReference>
<dbReference type="CDD" id="cd05233">
    <property type="entry name" value="SDR_c"/>
    <property type="match status" value="1"/>
</dbReference>
<feature type="domain" description="Ketoreductase" evidence="4">
    <location>
        <begin position="77"/>
        <end position="267"/>
    </location>
</feature>
<organism evidence="5 6">
    <name type="scientific">Daedalea quercina L-15889</name>
    <dbReference type="NCBI Taxonomy" id="1314783"/>
    <lineage>
        <taxon>Eukaryota</taxon>
        <taxon>Fungi</taxon>
        <taxon>Dikarya</taxon>
        <taxon>Basidiomycota</taxon>
        <taxon>Agaricomycotina</taxon>
        <taxon>Agaricomycetes</taxon>
        <taxon>Polyporales</taxon>
        <taxon>Fomitopsis</taxon>
    </lineage>
</organism>
<dbReference type="SUPFAM" id="SSF51735">
    <property type="entry name" value="NAD(P)-binding Rossmann-fold domains"/>
    <property type="match status" value="1"/>
</dbReference>
<keyword evidence="2" id="KW-0560">Oxidoreductase</keyword>
<accession>A0A165MPD2</accession>
<dbReference type="OrthoDB" id="1933717at2759"/>
<name>A0A165MPD2_9APHY</name>
<feature type="compositionally biased region" description="Basic residues" evidence="3">
    <location>
        <begin position="7"/>
        <end position="17"/>
    </location>
</feature>
<dbReference type="Gene3D" id="3.40.50.720">
    <property type="entry name" value="NAD(P)-binding Rossmann-like Domain"/>
    <property type="match status" value="1"/>
</dbReference>
<sequence length="351" mass="38554">MEGFVNPRRRSLTRVKGYKGGERSTEDTDDLSSISVGETMSNPAPDLSWIHLTNNLHHDVYPAIDPRGALKGSCRGKSVLVTGAGRGIGKAIAVAFAHAGAATIVLASRTLSELEGVRDDIASLELDRQPRVLIQATDVTSEESVRALFDTVEREHVYIDVLVNNAGHLGKTPLVHLTDPAEWWETWEVNVKGTYLPTYHLLKSIFSSNVVAPAPVTILCTATLSGPYSRFGFSGYQPSKSAINRFAEFLNAEYEDKGVRAYAYHPGGVLTKLALEGMPPETFNTIMIDKPELAGGFCVFLSAPGKYQDTDIFKGKFVSANWDVDDMVKKGKEMAGDDRERRWLMTKVLVF</sequence>
<dbReference type="EMBL" id="KV429097">
    <property type="protein sequence ID" value="KZT65951.1"/>
    <property type="molecule type" value="Genomic_DNA"/>
</dbReference>
<dbReference type="Proteomes" id="UP000076727">
    <property type="component" value="Unassembled WGS sequence"/>
</dbReference>
<evidence type="ECO:0000313" key="5">
    <source>
        <dbReference type="EMBL" id="KZT65951.1"/>
    </source>
</evidence>
<dbReference type="InterPro" id="IPR036291">
    <property type="entry name" value="NAD(P)-bd_dom_sf"/>
</dbReference>
<evidence type="ECO:0000256" key="1">
    <source>
        <dbReference type="ARBA" id="ARBA00006484"/>
    </source>
</evidence>
<evidence type="ECO:0000256" key="2">
    <source>
        <dbReference type="ARBA" id="ARBA00023002"/>
    </source>
</evidence>
<dbReference type="GO" id="GO:0016616">
    <property type="term" value="F:oxidoreductase activity, acting on the CH-OH group of donors, NAD or NADP as acceptor"/>
    <property type="evidence" value="ECO:0007669"/>
    <property type="project" value="TreeGrafter"/>
</dbReference>
<keyword evidence="6" id="KW-1185">Reference proteome</keyword>
<dbReference type="AlphaFoldDB" id="A0A165MPD2"/>
<evidence type="ECO:0000256" key="3">
    <source>
        <dbReference type="SAM" id="MobiDB-lite"/>
    </source>
</evidence>
<proteinExistence type="inferred from homology"/>
<dbReference type="InterPro" id="IPR002347">
    <property type="entry name" value="SDR_fam"/>
</dbReference>
<dbReference type="STRING" id="1314783.A0A165MPD2"/>
<dbReference type="PANTHER" id="PTHR42760:SF37">
    <property type="entry name" value="CLAVALDEHYDE DEHYDROGENASE"/>
    <property type="match status" value="1"/>
</dbReference>
<dbReference type="Pfam" id="PF00106">
    <property type="entry name" value="adh_short"/>
    <property type="match status" value="1"/>
</dbReference>
<feature type="region of interest" description="Disordered" evidence="3">
    <location>
        <begin position="1"/>
        <end position="37"/>
    </location>
</feature>
<reference evidence="5 6" key="1">
    <citation type="journal article" date="2016" name="Mol. Biol. Evol.">
        <title>Comparative Genomics of Early-Diverging Mushroom-Forming Fungi Provides Insights into the Origins of Lignocellulose Decay Capabilities.</title>
        <authorList>
            <person name="Nagy L.G."/>
            <person name="Riley R."/>
            <person name="Tritt A."/>
            <person name="Adam C."/>
            <person name="Daum C."/>
            <person name="Floudas D."/>
            <person name="Sun H."/>
            <person name="Yadav J.S."/>
            <person name="Pangilinan J."/>
            <person name="Larsson K.H."/>
            <person name="Matsuura K."/>
            <person name="Barry K."/>
            <person name="Labutti K."/>
            <person name="Kuo R."/>
            <person name="Ohm R.A."/>
            <person name="Bhattacharya S.S."/>
            <person name="Shirouzu T."/>
            <person name="Yoshinaga Y."/>
            <person name="Martin F.M."/>
            <person name="Grigoriev I.V."/>
            <person name="Hibbett D.S."/>
        </authorList>
    </citation>
    <scope>NUCLEOTIDE SEQUENCE [LARGE SCALE GENOMIC DNA]</scope>
    <source>
        <strain evidence="5 6">L-15889</strain>
    </source>
</reference>